<dbReference type="GO" id="GO:0008080">
    <property type="term" value="F:N-acetyltransferase activity"/>
    <property type="evidence" value="ECO:0007669"/>
    <property type="project" value="TreeGrafter"/>
</dbReference>
<comment type="similarity">
    <text evidence="1">Belongs to the acetyltransferase family.</text>
</comment>
<sequence length="158" mass="17722">MRNANISEVSLLLTFIKELAVEEGFPFDVVVTEESLKENLFGEQPIAEAIFFFVDGAPAGFAVYYHTFSTTTGKKGLHLDDLYVRPQFQGGGIGKKALGYLASLAKGRNCGRFEWWALKWNENAIGFYESIGARHMEELSIFRLEEGDIQNLAEYSPL</sequence>
<dbReference type="AlphaFoldDB" id="A0A934JSZ4"/>
<comment type="caution">
    <text evidence="5">The sequence shown here is derived from an EMBL/GenBank/DDBJ whole genome shotgun (WGS) entry which is preliminary data.</text>
</comment>
<dbReference type="Gene3D" id="3.40.630.30">
    <property type="match status" value="1"/>
</dbReference>
<dbReference type="InterPro" id="IPR051016">
    <property type="entry name" value="Diverse_Substrate_AcTransf"/>
</dbReference>
<proteinExistence type="inferred from homology"/>
<dbReference type="PANTHER" id="PTHR10545">
    <property type="entry name" value="DIAMINE N-ACETYLTRANSFERASE"/>
    <property type="match status" value="1"/>
</dbReference>
<reference evidence="5" key="1">
    <citation type="submission" date="2020-12" db="EMBL/GenBank/DDBJ databases">
        <title>Marinomonas arctica sp. nov., a psychrotolerant bacterium isolated from the Arctic.</title>
        <authorList>
            <person name="Zhang Y."/>
        </authorList>
    </citation>
    <scope>NUCLEOTIDE SEQUENCE</scope>
    <source>
        <strain evidence="5">C1424</strain>
    </source>
</reference>
<dbReference type="CDD" id="cd04301">
    <property type="entry name" value="NAT_SF"/>
    <property type="match status" value="1"/>
</dbReference>
<keyword evidence="3" id="KW-0012">Acyltransferase</keyword>
<protein>
    <submittedName>
        <fullName evidence="5">GNAT family N-acetyltransferase</fullName>
    </submittedName>
</protein>
<dbReference type="PANTHER" id="PTHR10545:SF29">
    <property type="entry name" value="GH14572P-RELATED"/>
    <property type="match status" value="1"/>
</dbReference>
<evidence type="ECO:0000256" key="3">
    <source>
        <dbReference type="ARBA" id="ARBA00023315"/>
    </source>
</evidence>
<name>A0A934JSZ4_9GAMM</name>
<keyword evidence="2" id="KW-0808">Transferase</keyword>
<dbReference type="InterPro" id="IPR016181">
    <property type="entry name" value="Acyl_CoA_acyltransferase"/>
</dbReference>
<organism evidence="5 6">
    <name type="scientific">Marinomonas transparens</name>
    <dbReference type="NCBI Taxonomy" id="2795388"/>
    <lineage>
        <taxon>Bacteria</taxon>
        <taxon>Pseudomonadati</taxon>
        <taxon>Pseudomonadota</taxon>
        <taxon>Gammaproteobacteria</taxon>
        <taxon>Oceanospirillales</taxon>
        <taxon>Oceanospirillaceae</taxon>
        <taxon>Marinomonas</taxon>
    </lineage>
</organism>
<dbReference type="SUPFAM" id="SSF55729">
    <property type="entry name" value="Acyl-CoA N-acyltransferases (Nat)"/>
    <property type="match status" value="1"/>
</dbReference>
<feature type="domain" description="N-acetyltransferase" evidence="4">
    <location>
        <begin position="1"/>
        <end position="158"/>
    </location>
</feature>
<accession>A0A934JSZ4</accession>
<evidence type="ECO:0000313" key="5">
    <source>
        <dbReference type="EMBL" id="MBJ7536734.1"/>
    </source>
</evidence>
<dbReference type="EMBL" id="JAEMNX010000002">
    <property type="protein sequence ID" value="MBJ7536734.1"/>
    <property type="molecule type" value="Genomic_DNA"/>
</dbReference>
<evidence type="ECO:0000256" key="2">
    <source>
        <dbReference type="ARBA" id="ARBA00022679"/>
    </source>
</evidence>
<dbReference type="Proteomes" id="UP000628710">
    <property type="component" value="Unassembled WGS sequence"/>
</dbReference>
<gene>
    <name evidence="5" type="ORF">I8J31_03480</name>
</gene>
<evidence type="ECO:0000259" key="4">
    <source>
        <dbReference type="PROSITE" id="PS51186"/>
    </source>
</evidence>
<evidence type="ECO:0000313" key="6">
    <source>
        <dbReference type="Proteomes" id="UP000628710"/>
    </source>
</evidence>
<keyword evidence="6" id="KW-1185">Reference proteome</keyword>
<dbReference type="PROSITE" id="PS51186">
    <property type="entry name" value="GNAT"/>
    <property type="match status" value="1"/>
</dbReference>
<dbReference type="Pfam" id="PF00583">
    <property type="entry name" value="Acetyltransf_1"/>
    <property type="match status" value="1"/>
</dbReference>
<evidence type="ECO:0000256" key="1">
    <source>
        <dbReference type="ARBA" id="ARBA00008694"/>
    </source>
</evidence>
<dbReference type="InterPro" id="IPR000182">
    <property type="entry name" value="GNAT_dom"/>
</dbReference>
<dbReference type="FunFam" id="3.40.630.30:FF:000064">
    <property type="entry name" value="GNAT family acetyltransferase"/>
    <property type="match status" value="1"/>
</dbReference>